<dbReference type="Pfam" id="PF08311">
    <property type="entry name" value="Mad3_BUB1_I"/>
    <property type="match status" value="1"/>
</dbReference>
<reference evidence="9" key="1">
    <citation type="submission" date="2019-01" db="EMBL/GenBank/DDBJ databases">
        <title>Draft genome sequences of three monokaryotic isolates of the white-rot basidiomycete fungus Dichomitus squalens.</title>
        <authorList>
            <consortium name="DOE Joint Genome Institute"/>
            <person name="Lopez S.C."/>
            <person name="Andreopoulos B."/>
            <person name="Pangilinan J."/>
            <person name="Lipzen A."/>
            <person name="Riley R."/>
            <person name="Ahrendt S."/>
            <person name="Ng V."/>
            <person name="Barry K."/>
            <person name="Daum C."/>
            <person name="Grigoriev I.V."/>
            <person name="Hilden K.S."/>
            <person name="Makela M.R."/>
            <person name="de Vries R.P."/>
        </authorList>
    </citation>
    <scope>NUCLEOTIDE SEQUENCE [LARGE SCALE GENOMIC DNA]</scope>
    <source>
        <strain evidence="9">OM18370.1</strain>
    </source>
</reference>
<keyword evidence="3" id="KW-0995">Kinetochore</keyword>
<evidence type="ECO:0000259" key="8">
    <source>
        <dbReference type="PROSITE" id="PS51489"/>
    </source>
</evidence>
<evidence type="ECO:0000256" key="2">
    <source>
        <dbReference type="ARBA" id="ARBA00022454"/>
    </source>
</evidence>
<keyword evidence="2" id="KW-0158">Chromosome</keyword>
<dbReference type="Gene3D" id="1.25.40.430">
    <property type="match status" value="1"/>
</dbReference>
<dbReference type="GO" id="GO:0051754">
    <property type="term" value="P:meiotic sister chromatid cohesion, centromeric"/>
    <property type="evidence" value="ECO:0007669"/>
    <property type="project" value="TreeGrafter"/>
</dbReference>
<dbReference type="SMART" id="SM00777">
    <property type="entry name" value="Mad3_BUB1_I"/>
    <property type="match status" value="1"/>
</dbReference>
<dbReference type="GO" id="GO:0000776">
    <property type="term" value="C:kinetochore"/>
    <property type="evidence" value="ECO:0007669"/>
    <property type="project" value="UniProtKB-KW"/>
</dbReference>
<feature type="region of interest" description="Disordered" evidence="6">
    <location>
        <begin position="855"/>
        <end position="875"/>
    </location>
</feature>
<keyword evidence="5" id="KW-0175">Coiled coil</keyword>
<feature type="compositionally biased region" description="Basic and acidic residues" evidence="6">
    <location>
        <begin position="596"/>
        <end position="609"/>
    </location>
</feature>
<dbReference type="Gene3D" id="6.10.20.170">
    <property type="match status" value="1"/>
</dbReference>
<dbReference type="PANTHER" id="PTHR14030">
    <property type="entry name" value="MITOTIC CHECKPOINT SERINE/THREONINE-PROTEIN KINASE BUB1"/>
    <property type="match status" value="1"/>
</dbReference>
<feature type="region of interest" description="Disordered" evidence="6">
    <location>
        <begin position="268"/>
        <end position="292"/>
    </location>
</feature>
<dbReference type="PROSITE" id="PS00108">
    <property type="entry name" value="PROTEIN_KINASE_ST"/>
    <property type="match status" value="1"/>
</dbReference>
<feature type="compositionally biased region" description="Acidic residues" evidence="6">
    <location>
        <begin position="644"/>
        <end position="655"/>
    </location>
</feature>
<dbReference type="PANTHER" id="PTHR14030:SF4">
    <property type="entry name" value="BUB1 KINASE, ISOFORM A-RELATED"/>
    <property type="match status" value="1"/>
</dbReference>
<dbReference type="GO" id="GO:0005634">
    <property type="term" value="C:nucleus"/>
    <property type="evidence" value="ECO:0007669"/>
    <property type="project" value="TreeGrafter"/>
</dbReference>
<feature type="compositionally biased region" description="Basic and acidic residues" evidence="6">
    <location>
        <begin position="466"/>
        <end position="480"/>
    </location>
</feature>
<dbReference type="InterPro" id="IPR011009">
    <property type="entry name" value="Kinase-like_dom_sf"/>
</dbReference>
<dbReference type="OrthoDB" id="248495at2759"/>
<protein>
    <submittedName>
        <fullName evidence="9">Mad3/BUB1 homology region 1-domain-containing protein</fullName>
    </submittedName>
</protein>
<accession>A0A4Q9MFQ3</accession>
<dbReference type="InterPro" id="IPR000719">
    <property type="entry name" value="Prot_kinase_dom"/>
</dbReference>
<sequence>MDPALASKLARTRDQYRAQLATALTEDADPLAAYDSFVKWTVDSYGPHLAQSGLLELLEEATRYFVDDDAYKSDLRYLKLWLLYASHVEDPTVIYAFLHSKNIGKIYAQTYQEYADALERRGRRAEADAIYQKGIQRRARPVDPLKRRYEEFKSRTSAPPLKQSPVAWQDASSEARALRRAPLKNHPSSSIPTSSSKDSLASSARTTSSHPPSSSTAVEQPYNPYALMLAPPAPGKRKEKLRFNLSLLFTEDGVEYSMQEARARSMGLLGKKWGPPPAPERTRVAFSGDASKSAKTSTTRKFAAGAEPTVTLATKEALADVFGMFNSPEKSMRFGPVPGSKHAPIRMIEPVMPMQPLSRPLSNENAEVSKTPAFRPFVDENAHRENKTPAAAAKIIPFVDPDAGIPVATSNPNRPVLSVKDPLAPTPGAKSDENARGVKQKLSVHIDSEPPKPSPVFTLTPASATYRDRPRELFPDDPKGSGESIFRPASAGATKFTPFSDENAPKVFSRPIPRSENAPAPAFMPFVEKAVPKQPLSSVASGRPVLGERTPLRAVFAPPQTEEEEEPEDEEQGQEPETYEPEPRSEPETPTTESDADARSQFELERANSRDAFTSESSEDVDDFDVDYQHDGHIADDALTAEGGAEDSMFDDEGAADGGGDGESTDGYRVPLGGRFGQFDVMTPITERTFEYTMSTRGHGTPGYTVHRDADAVEAAEQLAAELREDEEEEEEVVDIEERTGTLSLADALDVASAFKPPNPCNPFDPPIMATLLKLIPPDPGFHDLRGNDAEQLDALQKFAKKKTRRASGNSSRTSLLDGETLEIRLHDRRFGVIDKLGEGGFGAVFEAIDLDLAGKGSDDDEDDEDEDEDEDKDRVALKVVKPRNLWEFHVLRRIHTTLPANLRRSIITPQALYAFRDESFLVLELRRQGTLLDIVNRAPSAGITQQGACLDELLVMFFTIELMRLLEGMHRAGFIHGDMKIDNCLIRLEDVPGPASAWESVYQPSGEGGWAYKGIKLIDFGRTIDTRLFPSGQRFIAEWPTDARDCFEVRENKPWTFQTDYFGLAGIIYCMLYGKYIETSSVVPSPTPSEDGKIHYKLSAPFKRYWQGDLWTRLFDVLLNPTLVRPNGKLPVTDELAALRVEMEMWLQANCNRASNSLKGLMKKIGLAILGGKDGR</sequence>
<gene>
    <name evidence="9" type="ORF">BD311DRAFT_789914</name>
</gene>
<feature type="region of interest" description="Disordered" evidence="6">
    <location>
        <begin position="409"/>
        <end position="518"/>
    </location>
</feature>
<dbReference type="EMBL" id="ML143449">
    <property type="protein sequence ID" value="TBU26224.1"/>
    <property type="molecule type" value="Genomic_DNA"/>
</dbReference>
<dbReference type="AlphaFoldDB" id="A0A4Q9MFQ3"/>
<feature type="region of interest" description="Disordered" evidence="6">
    <location>
        <begin position="533"/>
        <end position="668"/>
    </location>
</feature>
<feature type="domain" description="BUB1 N-terminal" evidence="8">
    <location>
        <begin position="16"/>
        <end position="178"/>
    </location>
</feature>
<dbReference type="GO" id="GO:0032991">
    <property type="term" value="C:protein-containing complex"/>
    <property type="evidence" value="ECO:0007669"/>
    <property type="project" value="UniProtKB-ARBA"/>
</dbReference>
<dbReference type="InterPro" id="IPR008271">
    <property type="entry name" value="Ser/Thr_kinase_AS"/>
</dbReference>
<evidence type="ECO:0000256" key="6">
    <source>
        <dbReference type="SAM" id="MobiDB-lite"/>
    </source>
</evidence>
<proteinExistence type="predicted"/>
<organism evidence="9">
    <name type="scientific">Dichomitus squalens</name>
    <dbReference type="NCBI Taxonomy" id="114155"/>
    <lineage>
        <taxon>Eukaryota</taxon>
        <taxon>Fungi</taxon>
        <taxon>Dikarya</taxon>
        <taxon>Basidiomycota</taxon>
        <taxon>Agaricomycotina</taxon>
        <taxon>Agaricomycetes</taxon>
        <taxon>Polyporales</taxon>
        <taxon>Polyporaceae</taxon>
        <taxon>Dichomitus</taxon>
    </lineage>
</organism>
<feature type="domain" description="Protein kinase" evidence="7">
    <location>
        <begin position="831"/>
        <end position="1148"/>
    </location>
</feature>
<feature type="compositionally biased region" description="Acidic residues" evidence="6">
    <location>
        <begin position="859"/>
        <end position="872"/>
    </location>
</feature>
<feature type="compositionally biased region" description="Basic and acidic residues" evidence="6">
    <location>
        <begin position="627"/>
        <end position="636"/>
    </location>
</feature>
<dbReference type="CDD" id="cd13981">
    <property type="entry name" value="STKc_Bub1_BubR1"/>
    <property type="match status" value="1"/>
</dbReference>
<comment type="subcellular location">
    <subcellularLocation>
        <location evidence="1">Chromosome</location>
        <location evidence="1">Centromere</location>
        <location evidence="1">Kinetochore</location>
    </subcellularLocation>
</comment>
<dbReference type="GO" id="GO:0005524">
    <property type="term" value="F:ATP binding"/>
    <property type="evidence" value="ECO:0007669"/>
    <property type="project" value="InterPro"/>
</dbReference>
<keyword evidence="4" id="KW-0137">Centromere</keyword>
<dbReference type="PROSITE" id="PS51489">
    <property type="entry name" value="BUB1_N"/>
    <property type="match status" value="1"/>
</dbReference>
<dbReference type="Pfam" id="PF00069">
    <property type="entry name" value="Pkinase"/>
    <property type="match status" value="1"/>
</dbReference>
<dbReference type="GO" id="GO:0004672">
    <property type="term" value="F:protein kinase activity"/>
    <property type="evidence" value="ECO:0007669"/>
    <property type="project" value="InterPro"/>
</dbReference>
<dbReference type="InterPro" id="IPR012572">
    <property type="entry name" value="Mad3/Bub1_II"/>
</dbReference>
<feature type="compositionally biased region" description="Acidic residues" evidence="6">
    <location>
        <begin position="617"/>
        <end position="626"/>
    </location>
</feature>
<evidence type="ECO:0000259" key="7">
    <source>
        <dbReference type="PROSITE" id="PS50011"/>
    </source>
</evidence>
<feature type="compositionally biased region" description="Acidic residues" evidence="6">
    <location>
        <begin position="561"/>
        <end position="580"/>
    </location>
</feature>
<evidence type="ECO:0000256" key="4">
    <source>
        <dbReference type="ARBA" id="ARBA00023328"/>
    </source>
</evidence>
<name>A0A4Q9MFQ3_9APHY</name>
<evidence type="ECO:0000256" key="1">
    <source>
        <dbReference type="ARBA" id="ARBA00004629"/>
    </source>
</evidence>
<dbReference type="GO" id="GO:0007094">
    <property type="term" value="P:mitotic spindle assembly checkpoint signaling"/>
    <property type="evidence" value="ECO:0007669"/>
    <property type="project" value="InterPro"/>
</dbReference>
<evidence type="ECO:0000256" key="3">
    <source>
        <dbReference type="ARBA" id="ARBA00022838"/>
    </source>
</evidence>
<dbReference type="Pfam" id="PF08171">
    <property type="entry name" value="Mad3_BUB1_II"/>
    <property type="match status" value="1"/>
</dbReference>
<dbReference type="Proteomes" id="UP000292957">
    <property type="component" value="Unassembled WGS sequence"/>
</dbReference>
<dbReference type="Gene3D" id="1.10.510.10">
    <property type="entry name" value="Transferase(Phosphotransferase) domain 1"/>
    <property type="match status" value="1"/>
</dbReference>
<evidence type="ECO:0000313" key="9">
    <source>
        <dbReference type="EMBL" id="TBU26224.1"/>
    </source>
</evidence>
<dbReference type="InterPro" id="IPR013212">
    <property type="entry name" value="Mad3/Bub1_I"/>
</dbReference>
<dbReference type="PROSITE" id="PS50011">
    <property type="entry name" value="PROTEIN_KINASE_DOM"/>
    <property type="match status" value="1"/>
</dbReference>
<dbReference type="SUPFAM" id="SSF56112">
    <property type="entry name" value="Protein kinase-like (PK-like)"/>
    <property type="match status" value="1"/>
</dbReference>
<dbReference type="InterPro" id="IPR015661">
    <property type="entry name" value="Bub1/Mad3"/>
</dbReference>
<evidence type="ECO:0000256" key="5">
    <source>
        <dbReference type="SAM" id="Coils"/>
    </source>
</evidence>
<feature type="coiled-coil region" evidence="5">
    <location>
        <begin position="712"/>
        <end position="740"/>
    </location>
</feature>
<dbReference type="SMART" id="SM00220">
    <property type="entry name" value="S_TKc"/>
    <property type="match status" value="1"/>
</dbReference>
<feature type="compositionally biased region" description="Low complexity" evidence="6">
    <location>
        <begin position="188"/>
        <end position="217"/>
    </location>
</feature>
<feature type="region of interest" description="Disordered" evidence="6">
    <location>
        <begin position="175"/>
        <end position="219"/>
    </location>
</feature>